<protein>
    <submittedName>
        <fullName evidence="1">Uncharacterized protein</fullName>
    </submittedName>
</protein>
<proteinExistence type="predicted"/>
<keyword evidence="2" id="KW-1185">Reference proteome</keyword>
<accession>A0ABP7LFI5</accession>
<dbReference type="Proteomes" id="UP001500133">
    <property type="component" value="Unassembled WGS sequence"/>
</dbReference>
<reference evidence="2" key="1">
    <citation type="journal article" date="2019" name="Int. J. Syst. Evol. Microbiol.">
        <title>The Global Catalogue of Microorganisms (GCM) 10K type strain sequencing project: providing services to taxonomists for standard genome sequencing and annotation.</title>
        <authorList>
            <consortium name="The Broad Institute Genomics Platform"/>
            <consortium name="The Broad Institute Genome Sequencing Center for Infectious Disease"/>
            <person name="Wu L."/>
            <person name="Ma J."/>
        </authorList>
    </citation>
    <scope>NUCLEOTIDE SEQUENCE [LARGE SCALE GENOMIC DNA]</scope>
    <source>
        <strain evidence="2">JCM 16914</strain>
    </source>
</reference>
<dbReference type="EMBL" id="BAAAZT010000023">
    <property type="protein sequence ID" value="GAA3898612.1"/>
    <property type="molecule type" value="Genomic_DNA"/>
</dbReference>
<comment type="caution">
    <text evidence="1">The sequence shown here is derived from an EMBL/GenBank/DDBJ whole genome shotgun (WGS) entry which is preliminary data.</text>
</comment>
<organism evidence="1 2">
    <name type="scientific">Halomonas cibimaris</name>
    <dbReference type="NCBI Taxonomy" id="657012"/>
    <lineage>
        <taxon>Bacteria</taxon>
        <taxon>Pseudomonadati</taxon>
        <taxon>Pseudomonadota</taxon>
        <taxon>Gammaproteobacteria</taxon>
        <taxon>Oceanospirillales</taxon>
        <taxon>Halomonadaceae</taxon>
        <taxon>Halomonas</taxon>
    </lineage>
</organism>
<evidence type="ECO:0000313" key="1">
    <source>
        <dbReference type="EMBL" id="GAA3898612.1"/>
    </source>
</evidence>
<dbReference type="Gene3D" id="3.40.50.10890">
    <property type="match status" value="1"/>
</dbReference>
<gene>
    <name evidence="1" type="ORF">GCM10022228_06590</name>
</gene>
<name>A0ABP7LFI5_9GAMM</name>
<evidence type="ECO:0000313" key="2">
    <source>
        <dbReference type="Proteomes" id="UP001500133"/>
    </source>
</evidence>
<sequence>MRALESTIEQALENRGTVIAPAFSIGRIRALLYEFEGIVRCYTADGGKKGAAARR</sequence>